<reference evidence="2" key="1">
    <citation type="submission" date="2022-06" db="EMBL/GenBank/DDBJ databases">
        <title>WGS of actinobacteria.</title>
        <authorList>
            <person name="Thawai C."/>
        </authorList>
    </citation>
    <scope>NUCLEOTIDE SEQUENCE</scope>
    <source>
        <strain evidence="2">DSM 42010</strain>
    </source>
</reference>
<sequence length="700" mass="75974">MRMLFEPDDEEFDAAAEMLASRVEEWAREHGEGADADAFVVQSALDYRHRGTADGRLGLWRAAHVEGVLLDWLPRTLTVLPGQPLPDGPGSLLALLRYFDAFGLADPRGDGLTALESAVSSASGEFGARMADRTRWGPAKFWAVTAAEQGVDIMNQAAMARFAERARRGEVPYDREALDAIMTRHMTAGPAQGERAEPQLPVTLPEEDVLRERAAAVPLIGQLAGLAGWAGSEGRDLTKTGRLRLADARDLVRVLDTGDPVEQVRTSAELPRVNLLFAWAKQARLIRVAKGRVYAVAKARPVLADPLALWERAFEAFFELRGPLLGGPDGYDATSMLFDVYQDVLPDILNTLYSLPYPMPWPRLRDSVHLAYRMSFTLGEAPEREQRAWLLDADHDLRHVLDLLERLGAITREQGMADPVFLDTALDEPPAGPQLPTGMPAELAQLLGSLPAVPDPSAAARAKELRAELASGPVELIRLTDLGTRAVRRRLIAQGRSAPLVGELTHAPAAGLLGVLAQEYDPEHAEAELAAWTAAHDSPGHARRLLLETVRTTPFRTRAAALLDTLATALPDGTELLRSLRGDPDLAPTALTVLTQRGALDHEDLTDTEAALMVAESLLQLLDLGGEQALLEALLVQGRAEAETAIGAALASAHPDRAGLEALRHLADGPLRAKAAQLVRQNATGTRARRSTTKKRKRRR</sequence>
<keyword evidence="3" id="KW-1185">Reference proteome</keyword>
<protein>
    <submittedName>
        <fullName evidence="2">Uncharacterized protein</fullName>
    </submittedName>
</protein>
<evidence type="ECO:0000256" key="1">
    <source>
        <dbReference type="SAM" id="MobiDB-lite"/>
    </source>
</evidence>
<dbReference type="AlphaFoldDB" id="A0A9X2LXX5"/>
<evidence type="ECO:0000313" key="3">
    <source>
        <dbReference type="Proteomes" id="UP001142400"/>
    </source>
</evidence>
<proteinExistence type="predicted"/>
<feature type="region of interest" description="Disordered" evidence="1">
    <location>
        <begin position="677"/>
        <end position="700"/>
    </location>
</feature>
<evidence type="ECO:0000313" key="2">
    <source>
        <dbReference type="EMBL" id="MCQ8831579.1"/>
    </source>
</evidence>
<feature type="compositionally biased region" description="Basic residues" evidence="1">
    <location>
        <begin position="687"/>
        <end position="700"/>
    </location>
</feature>
<dbReference type="EMBL" id="JANIIC010000025">
    <property type="protein sequence ID" value="MCQ8831579.1"/>
    <property type="molecule type" value="Genomic_DNA"/>
</dbReference>
<comment type="caution">
    <text evidence="2">The sequence shown here is derived from an EMBL/GenBank/DDBJ whole genome shotgun (WGS) entry which is preliminary data.</text>
</comment>
<dbReference type="RefSeq" id="WP_257632481.1">
    <property type="nucleotide sequence ID" value="NZ_JANIIC010000025.1"/>
</dbReference>
<gene>
    <name evidence="2" type="ORF">NQU54_21520</name>
</gene>
<organism evidence="2 3">
    <name type="scientific">Streptomyces malaysiensis subsp. samsunensis</name>
    <dbReference type="NCBI Taxonomy" id="459658"/>
    <lineage>
        <taxon>Bacteria</taxon>
        <taxon>Bacillati</taxon>
        <taxon>Actinomycetota</taxon>
        <taxon>Actinomycetes</taxon>
        <taxon>Kitasatosporales</taxon>
        <taxon>Streptomycetaceae</taxon>
        <taxon>Streptomyces</taxon>
        <taxon>Streptomyces violaceusniger group</taxon>
    </lineage>
</organism>
<dbReference type="Proteomes" id="UP001142400">
    <property type="component" value="Unassembled WGS sequence"/>
</dbReference>
<accession>A0A9X2LXX5</accession>
<name>A0A9X2LXX5_STRMQ</name>